<dbReference type="PANTHER" id="PTHR11926:SF1560">
    <property type="entry name" value="UDP-GLYCOSYLTRANSFERASE 74E1-RELATED"/>
    <property type="match status" value="1"/>
</dbReference>
<evidence type="ECO:0000313" key="7">
    <source>
        <dbReference type="Proteomes" id="UP000238479"/>
    </source>
</evidence>
<dbReference type="STRING" id="74649.A0A2P6PZ46"/>
<comment type="similarity">
    <text evidence="1 4">Belongs to the UDP-glycosyltransferase family.</text>
</comment>
<comment type="caution">
    <text evidence="6">The sequence shown here is derived from an EMBL/GenBank/DDBJ whole genome shotgun (WGS) entry which is preliminary data.</text>
</comment>
<keyword evidence="3 4" id="KW-0808">Transferase</keyword>
<dbReference type="PANTHER" id="PTHR11926">
    <property type="entry name" value="GLUCOSYL/GLUCURONOSYL TRANSFERASES"/>
    <property type="match status" value="1"/>
</dbReference>
<sequence>MAVVNSSQKAGHVLVLAFPFGNHANPLLTLVCKLASAAPDVLFSFFNTEKSNASLFSKPKSEAIPDNIKPYNVPDALPKDYVMSGNPLEAVDIFLKPAPEMFKAGIDKAVAERSERRVSSLITDGFLVFGGEIAESLGIPWFPVWLPLAYTLSAHIYTDFIRQICAEEAIANGGNEDWRQHKRLEVIPGLSAMLIADVPDEVLPSESVFVNTLSKLGHVLLQPAAIVMNSYEELSSTPLNNDLKSKFRKVLNVGFLSLSLPLQPLPASNSDASGCLTWLDEQEASSSVAYISFGTVAAPPPHELIALAEALEESGMPFLWSLRDNMKQLLPDGFVERTNKQGKIVAWAPQAQVLGHASIGLFVTHCGCNSVYESIANGVPMICRPFFGDHRMTGRLIEEVWGIGVSIEGGVFTRSGVLKSFELILSNEEGKKMRGSARMLRDVLAEAAGPSGSAVEDFRTLVDLIISST</sequence>
<dbReference type="Proteomes" id="UP000238479">
    <property type="component" value="Chromosome 6"/>
</dbReference>
<dbReference type="SUPFAM" id="SSF53756">
    <property type="entry name" value="UDP-Glycosyltransferase/glycogen phosphorylase"/>
    <property type="match status" value="1"/>
</dbReference>
<dbReference type="Pfam" id="PF00201">
    <property type="entry name" value="UDPGT"/>
    <property type="match status" value="1"/>
</dbReference>
<dbReference type="OMA" id="HCANHAG"/>
<organism evidence="6 7">
    <name type="scientific">Rosa chinensis</name>
    <name type="common">China rose</name>
    <dbReference type="NCBI Taxonomy" id="74649"/>
    <lineage>
        <taxon>Eukaryota</taxon>
        <taxon>Viridiplantae</taxon>
        <taxon>Streptophyta</taxon>
        <taxon>Embryophyta</taxon>
        <taxon>Tracheophyta</taxon>
        <taxon>Spermatophyta</taxon>
        <taxon>Magnoliopsida</taxon>
        <taxon>eudicotyledons</taxon>
        <taxon>Gunneridae</taxon>
        <taxon>Pentapetalae</taxon>
        <taxon>rosids</taxon>
        <taxon>fabids</taxon>
        <taxon>Rosales</taxon>
        <taxon>Rosaceae</taxon>
        <taxon>Rosoideae</taxon>
        <taxon>Rosoideae incertae sedis</taxon>
        <taxon>Rosa</taxon>
    </lineage>
</organism>
<evidence type="ECO:0000256" key="2">
    <source>
        <dbReference type="ARBA" id="ARBA00022676"/>
    </source>
</evidence>
<evidence type="ECO:0000313" key="6">
    <source>
        <dbReference type="EMBL" id="PRQ27193.1"/>
    </source>
</evidence>
<keyword evidence="2 4" id="KW-0328">Glycosyltransferase</keyword>
<evidence type="ECO:0000256" key="3">
    <source>
        <dbReference type="ARBA" id="ARBA00022679"/>
    </source>
</evidence>
<dbReference type="OrthoDB" id="5835829at2759"/>
<dbReference type="EC" id="2.4.1.-" evidence="5"/>
<dbReference type="FunFam" id="3.40.50.2000:FF:000091">
    <property type="entry name" value="Glycosyltransferase"/>
    <property type="match status" value="1"/>
</dbReference>
<evidence type="ECO:0000256" key="5">
    <source>
        <dbReference type="RuleBase" id="RU362057"/>
    </source>
</evidence>
<dbReference type="Gene3D" id="3.40.50.2000">
    <property type="entry name" value="Glycogen Phosphorylase B"/>
    <property type="match status" value="2"/>
</dbReference>
<dbReference type="GO" id="GO:0080043">
    <property type="term" value="F:quercetin 3-O-glucosyltransferase activity"/>
    <property type="evidence" value="ECO:0007669"/>
    <property type="project" value="TreeGrafter"/>
</dbReference>
<keyword evidence="7" id="KW-1185">Reference proteome</keyword>
<name>A0A2P6PZ46_ROSCH</name>
<dbReference type="GO" id="GO:0080044">
    <property type="term" value="F:quercetin 7-O-glucosyltransferase activity"/>
    <property type="evidence" value="ECO:0007669"/>
    <property type="project" value="TreeGrafter"/>
</dbReference>
<dbReference type="PROSITE" id="PS00375">
    <property type="entry name" value="UDPGT"/>
    <property type="match status" value="1"/>
</dbReference>
<dbReference type="InterPro" id="IPR002213">
    <property type="entry name" value="UDP_glucos_trans"/>
</dbReference>
<evidence type="ECO:0000256" key="1">
    <source>
        <dbReference type="ARBA" id="ARBA00009995"/>
    </source>
</evidence>
<proteinExistence type="inferred from homology"/>
<dbReference type="EMBL" id="PDCK01000044">
    <property type="protein sequence ID" value="PRQ27193.1"/>
    <property type="molecule type" value="Genomic_DNA"/>
</dbReference>
<accession>A0A2P6PZ46</accession>
<reference evidence="6 7" key="1">
    <citation type="journal article" date="2018" name="Nat. Genet.">
        <title>The Rosa genome provides new insights in the design of modern roses.</title>
        <authorList>
            <person name="Bendahmane M."/>
        </authorList>
    </citation>
    <scope>NUCLEOTIDE SEQUENCE [LARGE SCALE GENOMIC DNA]</scope>
    <source>
        <strain evidence="7">cv. Old Blush</strain>
    </source>
</reference>
<dbReference type="CDD" id="cd03784">
    <property type="entry name" value="GT1_Gtf-like"/>
    <property type="match status" value="1"/>
</dbReference>
<dbReference type="AlphaFoldDB" id="A0A2P6PZ46"/>
<dbReference type="Gramene" id="PRQ27193">
    <property type="protein sequence ID" value="PRQ27193"/>
    <property type="gene ID" value="RchiOBHm_Chr6g0302721"/>
</dbReference>
<evidence type="ECO:0000256" key="4">
    <source>
        <dbReference type="RuleBase" id="RU003718"/>
    </source>
</evidence>
<protein>
    <recommendedName>
        <fullName evidence="5">Glycosyltransferase</fullName>
        <ecNumber evidence="5">2.4.1.-</ecNumber>
    </recommendedName>
</protein>
<dbReference type="InterPro" id="IPR035595">
    <property type="entry name" value="UDP_glycos_trans_CS"/>
</dbReference>
<gene>
    <name evidence="6" type="ORF">RchiOBHm_Chr6g0302721</name>
</gene>